<protein>
    <submittedName>
        <fullName evidence="2">Uncharacterized protein</fullName>
    </submittedName>
</protein>
<feature type="compositionally biased region" description="Polar residues" evidence="1">
    <location>
        <begin position="1"/>
        <end position="16"/>
    </location>
</feature>
<evidence type="ECO:0000313" key="2">
    <source>
        <dbReference type="EMBL" id="PIB03014.1"/>
    </source>
</evidence>
<accession>A0A2G5IER7</accession>
<gene>
    <name evidence="2" type="ORF">CB0940_11873</name>
</gene>
<dbReference type="EMBL" id="LKMD01000099">
    <property type="protein sequence ID" value="PIB03014.1"/>
    <property type="molecule type" value="Genomic_DNA"/>
</dbReference>
<feature type="region of interest" description="Disordered" evidence="1">
    <location>
        <begin position="1"/>
        <end position="20"/>
    </location>
</feature>
<proteinExistence type="predicted"/>
<dbReference type="Proteomes" id="UP000230605">
    <property type="component" value="Chromosome 10"/>
</dbReference>
<feature type="compositionally biased region" description="Basic and acidic residues" evidence="1">
    <location>
        <begin position="49"/>
        <end position="67"/>
    </location>
</feature>
<evidence type="ECO:0000256" key="1">
    <source>
        <dbReference type="SAM" id="MobiDB-lite"/>
    </source>
</evidence>
<feature type="region of interest" description="Disordered" evidence="1">
    <location>
        <begin position="39"/>
        <end position="87"/>
    </location>
</feature>
<evidence type="ECO:0000313" key="3">
    <source>
        <dbReference type="Proteomes" id="UP000230605"/>
    </source>
</evidence>
<dbReference type="AlphaFoldDB" id="A0A2G5IER7"/>
<comment type="caution">
    <text evidence="2">The sequence shown here is derived from an EMBL/GenBank/DDBJ whole genome shotgun (WGS) entry which is preliminary data.</text>
</comment>
<sequence>MSGSNMQVTTASSHSTAVDRLGGVVVMLSSAIGKSRGRADVKPFGWEMPRQEEPTHVNDIRKSEGKPVHGGGRCSCSTKRAKAARPNRGSLPFALLLHHARRP</sequence>
<organism evidence="2 3">
    <name type="scientific">Cercospora beticola</name>
    <name type="common">Sugarbeet leaf spot fungus</name>
    <dbReference type="NCBI Taxonomy" id="122368"/>
    <lineage>
        <taxon>Eukaryota</taxon>
        <taxon>Fungi</taxon>
        <taxon>Dikarya</taxon>
        <taxon>Ascomycota</taxon>
        <taxon>Pezizomycotina</taxon>
        <taxon>Dothideomycetes</taxon>
        <taxon>Dothideomycetidae</taxon>
        <taxon>Mycosphaerellales</taxon>
        <taxon>Mycosphaerellaceae</taxon>
        <taxon>Cercospora</taxon>
    </lineage>
</organism>
<name>A0A2G5IER7_CERBT</name>
<reference evidence="2 3" key="1">
    <citation type="submission" date="2015-10" db="EMBL/GenBank/DDBJ databases">
        <title>The cercosporin biosynthetic gene cluster was horizontally transferred to several fungal lineages and shown to be expanded in Cercospora beticola based on microsynteny with recipient genomes.</title>
        <authorList>
            <person name="De Jonge R."/>
            <person name="Ebert M.K."/>
            <person name="Suttle J.C."/>
            <person name="Jurick Ii W.M."/>
            <person name="Secor G.A."/>
            <person name="Thomma B.P."/>
            <person name="Van De Peer Y."/>
            <person name="Bolton M.D."/>
        </authorList>
    </citation>
    <scope>NUCLEOTIDE SEQUENCE [LARGE SCALE GENOMIC DNA]</scope>
    <source>
        <strain evidence="2 3">09-40</strain>
    </source>
</reference>